<dbReference type="PANTHER" id="PTHR39472">
    <property type="entry name" value="EXPRESSED PROTEIN"/>
    <property type="match status" value="1"/>
</dbReference>
<organism evidence="2 3">
    <name type="scientific">Malassezia obtusa</name>
    <dbReference type="NCBI Taxonomy" id="76774"/>
    <lineage>
        <taxon>Eukaryota</taxon>
        <taxon>Fungi</taxon>
        <taxon>Dikarya</taxon>
        <taxon>Basidiomycota</taxon>
        <taxon>Ustilaginomycotina</taxon>
        <taxon>Malasseziomycetes</taxon>
        <taxon>Malasseziales</taxon>
        <taxon>Malasseziaceae</taxon>
        <taxon>Malassezia</taxon>
    </lineage>
</organism>
<protein>
    <submittedName>
        <fullName evidence="2">Uncharacterized protein</fullName>
    </submittedName>
</protein>
<evidence type="ECO:0000313" key="3">
    <source>
        <dbReference type="Proteomes" id="UP001214603"/>
    </source>
</evidence>
<evidence type="ECO:0000313" key="2">
    <source>
        <dbReference type="EMBL" id="WFD03231.1"/>
    </source>
</evidence>
<feature type="region of interest" description="Disordered" evidence="1">
    <location>
        <begin position="210"/>
        <end position="266"/>
    </location>
</feature>
<gene>
    <name evidence="2" type="ORF">MOBT1_001920</name>
</gene>
<feature type="compositionally biased region" description="Low complexity" evidence="1">
    <location>
        <begin position="254"/>
        <end position="266"/>
    </location>
</feature>
<proteinExistence type="predicted"/>
<name>A0AAF0IWN6_9BASI</name>
<dbReference type="Proteomes" id="UP001214603">
    <property type="component" value="Chromosome 3"/>
</dbReference>
<accession>A0AAF0IWN6</accession>
<dbReference type="EMBL" id="CP119936">
    <property type="protein sequence ID" value="WFD03231.1"/>
    <property type="molecule type" value="Genomic_DNA"/>
</dbReference>
<evidence type="ECO:0000256" key="1">
    <source>
        <dbReference type="SAM" id="MobiDB-lite"/>
    </source>
</evidence>
<dbReference type="PANTHER" id="PTHR39472:SF1">
    <property type="entry name" value="EXPRESSED PROTEIN"/>
    <property type="match status" value="1"/>
</dbReference>
<sequence>MVGPEGEHDERLWSLILDLSAQLTANKQVSDALKTQIDELQGQAVHAKSGFALRRFNVDVTEEVFLTELERLNVQLAQENSMLAHESKQLGALLRECESTLETVMGKFRSFSHAVQQYGLDLSAYYQTRLEGQAEQLDALQRQEHQGRDAAIGRLGTLVRDALRLVDGEDGEGAEGGAPSAAALETATEVEQLRVENEMLRSLLGMRAHAADEEETDARRAGAADIPATRAEVGSTEPLTRAPIDEVELGTSDAAPAPALGIAPLS</sequence>
<dbReference type="AlphaFoldDB" id="A0AAF0IWN6"/>
<keyword evidence="3" id="KW-1185">Reference proteome</keyword>
<reference evidence="2" key="1">
    <citation type="submission" date="2023-03" db="EMBL/GenBank/DDBJ databases">
        <title>Mating type loci evolution in Malassezia.</title>
        <authorList>
            <person name="Coelho M.A."/>
        </authorList>
    </citation>
    <scope>NUCLEOTIDE SEQUENCE</scope>
    <source>
        <strain evidence="2">CBS 7876</strain>
    </source>
</reference>